<gene>
    <name evidence="2" type="ORF">IPP58_14495</name>
</gene>
<dbReference type="AlphaFoldDB" id="A0A9D7SJM2"/>
<sequence>MFASINGIQMAFADEGRGLPLLFIHGFPLNRGAWAHQIEAFKSRFRVIVPDLRGFGESGSSAGPVSMSCFAEDIWALGQHLGLGPVILAGHSMGGYIALAIAKAYPTMLRGLVLVGTKAGSDSEDAAKEHLAVAQKVMGPGPSAVLEAMASKMLFDSNADTSKTASVRSCMAPANSEGIAGALRGMALRPDVHDVLGKIRVPTLIVSGSDDRVIPPSEAEALAKAIPDSRLSIIPRAGHLVALDQSEAFNEAMKEWLAWGSTGVHPGCQQKRQRRSPAIQVPFERRHCAL</sequence>
<proteinExistence type="predicted"/>
<comment type="caution">
    <text evidence="2">The sequence shown here is derived from an EMBL/GenBank/DDBJ whole genome shotgun (WGS) entry which is preliminary data.</text>
</comment>
<keyword evidence="2" id="KW-0378">Hydrolase</keyword>
<dbReference type="Gene3D" id="3.40.50.1820">
    <property type="entry name" value="alpha/beta hydrolase"/>
    <property type="match status" value="1"/>
</dbReference>
<dbReference type="InterPro" id="IPR000073">
    <property type="entry name" value="AB_hydrolase_1"/>
</dbReference>
<dbReference type="InterPro" id="IPR050266">
    <property type="entry name" value="AB_hydrolase_sf"/>
</dbReference>
<evidence type="ECO:0000313" key="3">
    <source>
        <dbReference type="Proteomes" id="UP000886657"/>
    </source>
</evidence>
<dbReference type="SUPFAM" id="SSF53474">
    <property type="entry name" value="alpha/beta-Hydrolases"/>
    <property type="match status" value="1"/>
</dbReference>
<dbReference type="PRINTS" id="PR00111">
    <property type="entry name" value="ABHYDROLASE"/>
</dbReference>
<dbReference type="Proteomes" id="UP000886657">
    <property type="component" value="Unassembled WGS sequence"/>
</dbReference>
<feature type="domain" description="AB hydrolase-1" evidence="1">
    <location>
        <begin position="20"/>
        <end position="244"/>
    </location>
</feature>
<dbReference type="InterPro" id="IPR000639">
    <property type="entry name" value="Epox_hydrolase-like"/>
</dbReference>
<dbReference type="Pfam" id="PF00561">
    <property type="entry name" value="Abhydrolase_1"/>
    <property type="match status" value="1"/>
</dbReference>
<accession>A0A9D7SJM2</accession>
<dbReference type="InterPro" id="IPR029058">
    <property type="entry name" value="AB_hydrolase_fold"/>
</dbReference>
<dbReference type="GO" id="GO:0016787">
    <property type="term" value="F:hydrolase activity"/>
    <property type="evidence" value="ECO:0007669"/>
    <property type="project" value="UniProtKB-KW"/>
</dbReference>
<reference evidence="2" key="1">
    <citation type="submission" date="2020-10" db="EMBL/GenBank/DDBJ databases">
        <title>Connecting structure to function with the recovery of over 1000 high-quality activated sludge metagenome-assembled genomes encoding full-length rRNA genes using long-read sequencing.</title>
        <authorList>
            <person name="Singleton C.M."/>
            <person name="Petriglieri F."/>
            <person name="Kristensen J.M."/>
            <person name="Kirkegaard R.H."/>
            <person name="Michaelsen T.Y."/>
            <person name="Andersen M.H."/>
            <person name="Karst S.M."/>
            <person name="Dueholm M.S."/>
            <person name="Nielsen P.H."/>
            <person name="Albertsen M."/>
        </authorList>
    </citation>
    <scope>NUCLEOTIDE SEQUENCE</scope>
    <source>
        <strain evidence="2">Skiv_18-Q3-R9-52_MAXAC.067</strain>
    </source>
</reference>
<dbReference type="PANTHER" id="PTHR43798">
    <property type="entry name" value="MONOACYLGLYCEROL LIPASE"/>
    <property type="match status" value="1"/>
</dbReference>
<organism evidence="2 3">
    <name type="scientific">Candidatus Geothrix skivensis</name>
    <dbReference type="NCBI Taxonomy" id="2954439"/>
    <lineage>
        <taxon>Bacteria</taxon>
        <taxon>Pseudomonadati</taxon>
        <taxon>Acidobacteriota</taxon>
        <taxon>Holophagae</taxon>
        <taxon>Holophagales</taxon>
        <taxon>Holophagaceae</taxon>
        <taxon>Geothrix</taxon>
    </lineage>
</organism>
<name>A0A9D7SJM2_9BACT</name>
<protein>
    <submittedName>
        <fullName evidence="2">Alpha/beta hydrolase</fullName>
    </submittedName>
</protein>
<dbReference type="PRINTS" id="PR00412">
    <property type="entry name" value="EPOXHYDRLASE"/>
</dbReference>
<evidence type="ECO:0000313" key="2">
    <source>
        <dbReference type="EMBL" id="MBK9797667.1"/>
    </source>
</evidence>
<evidence type="ECO:0000259" key="1">
    <source>
        <dbReference type="Pfam" id="PF00561"/>
    </source>
</evidence>
<dbReference type="EMBL" id="JADKIO010000011">
    <property type="protein sequence ID" value="MBK9797667.1"/>
    <property type="molecule type" value="Genomic_DNA"/>
</dbReference>